<accession>A0A918Q1Q8</accession>
<comment type="caution">
    <text evidence="2">The sequence shown here is derived from an EMBL/GenBank/DDBJ whole genome shotgun (WGS) entry which is preliminary data.</text>
</comment>
<dbReference type="PANTHER" id="PTHR43312">
    <property type="entry name" value="D-THREO-ALDOSE 1-DEHYDROGENASE"/>
    <property type="match status" value="1"/>
</dbReference>
<sequence length="328" mass="36742">MKYRALGDTGMKVSEISLGTWQLGGGWGGNFDAIAAHKILSTAVDQGINFFDTADVYDNGLSEEAIGRFLKTTNEEIFVATKCGRHVSPHVNEGYTVALLRKFVEESLRNMDLDTLDLVQLHCPPTEVYERDEIFELFDKLKEEGKIQNLGVSVEKVEEAQRAIQYPNVKTIQIIFNMFRQKPAEEFFKTAKEKNIGIISRVPLASGLLTGKLRAGTEFDEKDHRNFNRNGEAFDKGETFSGVDYSHGLKAVEVLKEKLGKDHSLVEKALKWILMHEEVSTVIPGASSPEQVIANAAVSDASGLSKEEMNAVSEVYQEWIREEVHSQW</sequence>
<dbReference type="InterPro" id="IPR053135">
    <property type="entry name" value="AKR2_Oxidoreductase"/>
</dbReference>
<dbReference type="PRINTS" id="PR00069">
    <property type="entry name" value="ALDKETRDTASE"/>
</dbReference>
<keyword evidence="3" id="KW-1185">Reference proteome</keyword>
<dbReference type="Proteomes" id="UP000619457">
    <property type="component" value="Unassembled WGS sequence"/>
</dbReference>
<dbReference type="GO" id="GO:0016491">
    <property type="term" value="F:oxidoreductase activity"/>
    <property type="evidence" value="ECO:0007669"/>
    <property type="project" value="InterPro"/>
</dbReference>
<evidence type="ECO:0000259" key="1">
    <source>
        <dbReference type="Pfam" id="PF00248"/>
    </source>
</evidence>
<evidence type="ECO:0000313" key="2">
    <source>
        <dbReference type="EMBL" id="GGZ30708.1"/>
    </source>
</evidence>
<proteinExistence type="predicted"/>
<dbReference type="RefSeq" id="WP_018474649.1">
    <property type="nucleotide sequence ID" value="NZ_BMWX01000004.1"/>
</dbReference>
<protein>
    <submittedName>
        <fullName evidence="2">Aldo/keto reductase</fullName>
    </submittedName>
</protein>
<evidence type="ECO:0000313" key="3">
    <source>
        <dbReference type="Proteomes" id="UP000619457"/>
    </source>
</evidence>
<dbReference type="Pfam" id="PF00248">
    <property type="entry name" value="Aldo_ket_red"/>
    <property type="match status" value="1"/>
</dbReference>
<organism evidence="2 3">
    <name type="scientific">Echinicola pacifica</name>
    <dbReference type="NCBI Taxonomy" id="346377"/>
    <lineage>
        <taxon>Bacteria</taxon>
        <taxon>Pseudomonadati</taxon>
        <taxon>Bacteroidota</taxon>
        <taxon>Cytophagia</taxon>
        <taxon>Cytophagales</taxon>
        <taxon>Cyclobacteriaceae</taxon>
        <taxon>Echinicola</taxon>
    </lineage>
</organism>
<dbReference type="InterPro" id="IPR023210">
    <property type="entry name" value="NADP_OxRdtase_dom"/>
</dbReference>
<dbReference type="SUPFAM" id="SSF51430">
    <property type="entry name" value="NAD(P)-linked oxidoreductase"/>
    <property type="match status" value="1"/>
</dbReference>
<dbReference type="InterPro" id="IPR020471">
    <property type="entry name" value="AKR"/>
</dbReference>
<dbReference type="AlphaFoldDB" id="A0A918Q1Q8"/>
<feature type="domain" description="NADP-dependent oxidoreductase" evidence="1">
    <location>
        <begin position="15"/>
        <end position="316"/>
    </location>
</feature>
<name>A0A918Q1Q8_9BACT</name>
<dbReference type="Gene3D" id="3.20.20.100">
    <property type="entry name" value="NADP-dependent oxidoreductase domain"/>
    <property type="match status" value="1"/>
</dbReference>
<gene>
    <name evidence="2" type="ORF">GCM10007049_24490</name>
</gene>
<reference evidence="2" key="2">
    <citation type="submission" date="2020-09" db="EMBL/GenBank/DDBJ databases">
        <authorList>
            <person name="Sun Q."/>
            <person name="Kim S."/>
        </authorList>
    </citation>
    <scope>NUCLEOTIDE SEQUENCE</scope>
    <source>
        <strain evidence="2">KCTC 12368</strain>
    </source>
</reference>
<reference evidence="2" key="1">
    <citation type="journal article" date="2014" name="Int. J. Syst. Evol. Microbiol.">
        <title>Complete genome sequence of Corynebacterium casei LMG S-19264T (=DSM 44701T), isolated from a smear-ripened cheese.</title>
        <authorList>
            <consortium name="US DOE Joint Genome Institute (JGI-PGF)"/>
            <person name="Walter F."/>
            <person name="Albersmeier A."/>
            <person name="Kalinowski J."/>
            <person name="Ruckert C."/>
        </authorList>
    </citation>
    <scope>NUCLEOTIDE SEQUENCE</scope>
    <source>
        <strain evidence="2">KCTC 12368</strain>
    </source>
</reference>
<dbReference type="InterPro" id="IPR036812">
    <property type="entry name" value="NAD(P)_OxRdtase_dom_sf"/>
</dbReference>
<dbReference type="CDD" id="cd19086">
    <property type="entry name" value="AKR_AKR11C1"/>
    <property type="match status" value="1"/>
</dbReference>
<dbReference type="EMBL" id="BMWX01000004">
    <property type="protein sequence ID" value="GGZ30708.1"/>
    <property type="molecule type" value="Genomic_DNA"/>
</dbReference>
<dbReference type="PANTHER" id="PTHR43312:SF1">
    <property type="entry name" value="NADP-DEPENDENT OXIDOREDUCTASE DOMAIN-CONTAINING PROTEIN"/>
    <property type="match status" value="1"/>
</dbReference>